<feature type="transmembrane region" description="Helical" evidence="7">
    <location>
        <begin position="308"/>
        <end position="332"/>
    </location>
</feature>
<feature type="transmembrane region" description="Helical" evidence="7">
    <location>
        <begin position="219"/>
        <end position="240"/>
    </location>
</feature>
<evidence type="ECO:0000256" key="7">
    <source>
        <dbReference type="SAM" id="Phobius"/>
    </source>
</evidence>
<evidence type="ECO:0000256" key="2">
    <source>
        <dbReference type="ARBA" id="ARBA00022448"/>
    </source>
</evidence>
<dbReference type="InterPro" id="IPR036259">
    <property type="entry name" value="MFS_trans_sf"/>
</dbReference>
<name>A0A1B7LGN7_9FIRM</name>
<evidence type="ECO:0000256" key="6">
    <source>
        <dbReference type="ARBA" id="ARBA00023136"/>
    </source>
</evidence>
<dbReference type="SUPFAM" id="SSF103473">
    <property type="entry name" value="MFS general substrate transporter"/>
    <property type="match status" value="1"/>
</dbReference>
<feature type="transmembrane region" description="Helical" evidence="7">
    <location>
        <begin position="12"/>
        <end position="33"/>
    </location>
</feature>
<dbReference type="InterPro" id="IPR011701">
    <property type="entry name" value="MFS"/>
</dbReference>
<evidence type="ECO:0000313" key="9">
    <source>
        <dbReference type="EMBL" id="OAT85266.1"/>
    </source>
</evidence>
<comment type="subcellular location">
    <subcellularLocation>
        <location evidence="1">Cell membrane</location>
        <topology evidence="1">Multi-pass membrane protein</topology>
    </subcellularLocation>
</comment>
<feature type="transmembrane region" description="Helical" evidence="7">
    <location>
        <begin position="82"/>
        <end position="102"/>
    </location>
</feature>
<comment type="caution">
    <text evidence="9">The sequence shown here is derived from an EMBL/GenBank/DDBJ whole genome shotgun (WGS) entry which is preliminary data.</text>
</comment>
<dbReference type="GO" id="GO:0022857">
    <property type="term" value="F:transmembrane transporter activity"/>
    <property type="evidence" value="ECO:0007669"/>
    <property type="project" value="InterPro"/>
</dbReference>
<dbReference type="Proteomes" id="UP000078532">
    <property type="component" value="Unassembled WGS sequence"/>
</dbReference>
<feature type="transmembrane region" description="Helical" evidence="7">
    <location>
        <begin position="344"/>
        <end position="366"/>
    </location>
</feature>
<reference evidence="9 10" key="1">
    <citation type="submission" date="2016-04" db="EMBL/GenBank/DDBJ databases">
        <authorList>
            <person name="Evans L.H."/>
            <person name="Alamgir A."/>
            <person name="Owens N."/>
            <person name="Weber N.D."/>
            <person name="Virtaneva K."/>
            <person name="Barbian K."/>
            <person name="Babar A."/>
            <person name="Rosenke K."/>
        </authorList>
    </citation>
    <scope>NUCLEOTIDE SEQUENCE [LARGE SCALE GENOMIC DNA]</scope>
    <source>
        <strain evidence="9 10">LMa1</strain>
    </source>
</reference>
<evidence type="ECO:0000259" key="8">
    <source>
        <dbReference type="PROSITE" id="PS50850"/>
    </source>
</evidence>
<feature type="transmembrane region" description="Helical" evidence="7">
    <location>
        <begin position="252"/>
        <end position="273"/>
    </location>
</feature>
<dbReference type="InterPro" id="IPR050171">
    <property type="entry name" value="MFS_Transporters"/>
</dbReference>
<evidence type="ECO:0000256" key="4">
    <source>
        <dbReference type="ARBA" id="ARBA00022692"/>
    </source>
</evidence>
<keyword evidence="10" id="KW-1185">Reference proteome</keyword>
<keyword evidence="3" id="KW-1003">Cell membrane</keyword>
<sequence length="404" mass="43247">MAQDNEMQLDGYRWVMLVLFLLLSLVLWIAWFAQAPLLEEYWGKVFHLSAATTNLLLSLPGLLAIFLGVSTGRWTDVLGTKNMLGIGAVCGLVGFGLRPFFITSFWSNAVLTVIGGYSICCLTACLAPLMIQWFGHESAHTYIGIGAGSFFIGGGLGIIITAALAGPLGIKNTFLIYSVLILIVAALWWILGRGKEVESRAEKPGFADEFKNVMQTPSAWVNLLFAVFLGGATVFTMGFLPMQMAVAYKLPHALAGTIAGLFPIAMGAGLIFLPGLAGRWGKKNTALIMLIITLAVWIIYMSTHNWGVGGLIIAAIIFGLFFEVPWALGMAIQESLPGVTATNMGVAGGAYTVGTNVGVFLLPLLMGGVVDKYKLAGGMWAVLIVYLLGLIALLIVREKNVSMT</sequence>
<dbReference type="PANTHER" id="PTHR23517">
    <property type="entry name" value="RESISTANCE PROTEIN MDTM, PUTATIVE-RELATED-RELATED"/>
    <property type="match status" value="1"/>
</dbReference>
<keyword evidence="5 7" id="KW-1133">Transmembrane helix</keyword>
<evidence type="ECO:0000256" key="1">
    <source>
        <dbReference type="ARBA" id="ARBA00004651"/>
    </source>
</evidence>
<evidence type="ECO:0000256" key="5">
    <source>
        <dbReference type="ARBA" id="ARBA00022989"/>
    </source>
</evidence>
<feature type="transmembrane region" description="Helical" evidence="7">
    <location>
        <begin position="285"/>
        <end position="302"/>
    </location>
</feature>
<dbReference type="RefSeq" id="WP_066667022.1">
    <property type="nucleotide sequence ID" value="NZ_LYVF01000069.1"/>
</dbReference>
<accession>A0A1B7LGN7</accession>
<organism evidence="9 10">
    <name type="scientific">Desulfotomaculum copahuensis</name>
    <dbReference type="NCBI Taxonomy" id="1838280"/>
    <lineage>
        <taxon>Bacteria</taxon>
        <taxon>Bacillati</taxon>
        <taxon>Bacillota</taxon>
        <taxon>Clostridia</taxon>
        <taxon>Eubacteriales</taxon>
        <taxon>Desulfotomaculaceae</taxon>
        <taxon>Desulfotomaculum</taxon>
    </lineage>
</organism>
<dbReference type="STRING" id="1838280.A6M21_06920"/>
<dbReference type="GO" id="GO:0005886">
    <property type="term" value="C:plasma membrane"/>
    <property type="evidence" value="ECO:0007669"/>
    <property type="project" value="UniProtKB-SubCell"/>
</dbReference>
<keyword evidence="6 7" id="KW-0472">Membrane</keyword>
<feature type="transmembrane region" description="Helical" evidence="7">
    <location>
        <begin position="108"/>
        <end position="131"/>
    </location>
</feature>
<evidence type="ECO:0000256" key="3">
    <source>
        <dbReference type="ARBA" id="ARBA00022475"/>
    </source>
</evidence>
<dbReference type="InterPro" id="IPR020846">
    <property type="entry name" value="MFS_dom"/>
</dbReference>
<evidence type="ECO:0000313" key="10">
    <source>
        <dbReference type="Proteomes" id="UP000078532"/>
    </source>
</evidence>
<keyword evidence="2" id="KW-0813">Transport</keyword>
<dbReference type="AlphaFoldDB" id="A0A1B7LGN7"/>
<feature type="transmembrane region" description="Helical" evidence="7">
    <location>
        <begin position="378"/>
        <end position="396"/>
    </location>
</feature>
<keyword evidence="4 7" id="KW-0812">Transmembrane</keyword>
<dbReference type="PROSITE" id="PS50850">
    <property type="entry name" value="MFS"/>
    <property type="match status" value="1"/>
</dbReference>
<gene>
    <name evidence="9" type="ORF">A6M21_06920</name>
</gene>
<feature type="transmembrane region" description="Helical" evidence="7">
    <location>
        <begin position="143"/>
        <end position="168"/>
    </location>
</feature>
<feature type="transmembrane region" description="Helical" evidence="7">
    <location>
        <begin position="45"/>
        <end position="70"/>
    </location>
</feature>
<proteinExistence type="predicted"/>
<feature type="domain" description="Major facilitator superfamily (MFS) profile" evidence="8">
    <location>
        <begin position="219"/>
        <end position="404"/>
    </location>
</feature>
<dbReference type="PANTHER" id="PTHR23517:SF3">
    <property type="entry name" value="INTEGRAL MEMBRANE TRANSPORT PROTEIN"/>
    <property type="match status" value="1"/>
</dbReference>
<feature type="transmembrane region" description="Helical" evidence="7">
    <location>
        <begin position="174"/>
        <end position="191"/>
    </location>
</feature>
<dbReference type="Gene3D" id="1.20.1250.20">
    <property type="entry name" value="MFS general substrate transporter like domains"/>
    <property type="match status" value="2"/>
</dbReference>
<protein>
    <recommendedName>
        <fullName evidence="8">Major facilitator superfamily (MFS) profile domain-containing protein</fullName>
    </recommendedName>
</protein>
<dbReference type="EMBL" id="LYVF01000069">
    <property type="protein sequence ID" value="OAT85266.1"/>
    <property type="molecule type" value="Genomic_DNA"/>
</dbReference>
<dbReference type="Pfam" id="PF07690">
    <property type="entry name" value="MFS_1"/>
    <property type="match status" value="1"/>
</dbReference>